<evidence type="ECO:0000256" key="5">
    <source>
        <dbReference type="ARBA" id="ARBA00023274"/>
    </source>
</evidence>
<evidence type="ECO:0000256" key="2">
    <source>
        <dbReference type="ARBA" id="ARBA00009254"/>
    </source>
</evidence>
<dbReference type="GO" id="GO:0032543">
    <property type="term" value="P:mitochondrial translation"/>
    <property type="evidence" value="ECO:0007669"/>
    <property type="project" value="TreeGrafter"/>
</dbReference>
<dbReference type="PANTHER" id="PTHR21183">
    <property type="entry name" value="RIBOSOMAL PROTEIN L47, MITOCHONDRIAL-RELATED"/>
    <property type="match status" value="1"/>
</dbReference>
<evidence type="ECO:0000256" key="4">
    <source>
        <dbReference type="ARBA" id="ARBA00023128"/>
    </source>
</evidence>
<dbReference type="InterPro" id="IPR010729">
    <property type="entry name" value="Ribosomal_uL29_mit"/>
</dbReference>
<protein>
    <recommendedName>
        <fullName evidence="6">Large ribosomal subunit protein uL29m</fullName>
    </recommendedName>
    <alternativeName>
        <fullName evidence="7">54S ribosomal protein L4, mitochondrial</fullName>
    </alternativeName>
</protein>
<accession>A0A9P7ZCH8</accession>
<dbReference type="Proteomes" id="UP000887226">
    <property type="component" value="Unassembled WGS sequence"/>
</dbReference>
<feature type="compositionally biased region" description="Low complexity" evidence="8">
    <location>
        <begin position="39"/>
        <end position="52"/>
    </location>
</feature>
<evidence type="ECO:0000256" key="7">
    <source>
        <dbReference type="ARBA" id="ARBA00035399"/>
    </source>
</evidence>
<feature type="region of interest" description="Disordered" evidence="8">
    <location>
        <begin position="209"/>
        <end position="235"/>
    </location>
</feature>
<evidence type="ECO:0000256" key="6">
    <source>
        <dbReference type="ARBA" id="ARBA00035289"/>
    </source>
</evidence>
<evidence type="ECO:0000256" key="8">
    <source>
        <dbReference type="SAM" id="MobiDB-lite"/>
    </source>
</evidence>
<dbReference type="InterPro" id="IPR038340">
    <property type="entry name" value="MRP-L47_sf"/>
</dbReference>
<dbReference type="AlphaFoldDB" id="A0A9P7ZCH8"/>
<proteinExistence type="inferred from homology"/>
<dbReference type="Gene3D" id="6.10.330.20">
    <property type="match status" value="1"/>
</dbReference>
<dbReference type="OrthoDB" id="270763at2759"/>
<comment type="subcellular location">
    <subcellularLocation>
        <location evidence="1">Mitochondrion</location>
    </subcellularLocation>
</comment>
<dbReference type="EMBL" id="MU253737">
    <property type="protein sequence ID" value="KAG9249307.1"/>
    <property type="molecule type" value="Genomic_DNA"/>
</dbReference>
<name>A0A9P7ZCH8_9HELO</name>
<sequence>MSASNALRLAFRRLVNAGNSSQIPPSFLIPSLLASKTQTQTTSFSSTSTYSIQRRDNNPDRGVSTQRRTGPREPLSVSKTELPKPVPDPSKRSKAKVDPDHGLWEFFHSRDKTMNTPDEDAEYGRPWSVDELRSKSWEDLHSLWWMCCKERNRIQTERYERDRLSAGYGDFESLEREKTVRRTQRAIKHALTERYYSWRDALEVAKDDPEINLSGKGPLYTPFEYTEEDTTGEDTMVPEITDGAEVEQPRQNAPGS</sequence>
<feature type="region of interest" description="Disordered" evidence="8">
    <location>
        <begin position="39"/>
        <end position="97"/>
    </location>
</feature>
<dbReference type="Pfam" id="PF06984">
    <property type="entry name" value="MRP-L47"/>
    <property type="match status" value="1"/>
</dbReference>
<keyword evidence="5" id="KW-0687">Ribonucleoprotein</keyword>
<evidence type="ECO:0000313" key="9">
    <source>
        <dbReference type="EMBL" id="KAG9249307.1"/>
    </source>
</evidence>
<dbReference type="GO" id="GO:0003735">
    <property type="term" value="F:structural constituent of ribosome"/>
    <property type="evidence" value="ECO:0007669"/>
    <property type="project" value="InterPro"/>
</dbReference>
<organism evidence="9 10">
    <name type="scientific">Calycina marina</name>
    <dbReference type="NCBI Taxonomy" id="1763456"/>
    <lineage>
        <taxon>Eukaryota</taxon>
        <taxon>Fungi</taxon>
        <taxon>Dikarya</taxon>
        <taxon>Ascomycota</taxon>
        <taxon>Pezizomycotina</taxon>
        <taxon>Leotiomycetes</taxon>
        <taxon>Helotiales</taxon>
        <taxon>Pezizellaceae</taxon>
        <taxon>Calycina</taxon>
    </lineage>
</organism>
<dbReference type="GO" id="GO:0005762">
    <property type="term" value="C:mitochondrial large ribosomal subunit"/>
    <property type="evidence" value="ECO:0007669"/>
    <property type="project" value="TreeGrafter"/>
</dbReference>
<evidence type="ECO:0000313" key="10">
    <source>
        <dbReference type="Proteomes" id="UP000887226"/>
    </source>
</evidence>
<comment type="caution">
    <text evidence="9">The sequence shown here is derived from an EMBL/GenBank/DDBJ whole genome shotgun (WGS) entry which is preliminary data.</text>
</comment>
<evidence type="ECO:0000256" key="3">
    <source>
        <dbReference type="ARBA" id="ARBA00022980"/>
    </source>
</evidence>
<comment type="similarity">
    <text evidence="2">Belongs to the universal ribosomal protein uL29 family.</text>
</comment>
<keyword evidence="10" id="KW-1185">Reference proteome</keyword>
<dbReference type="PANTHER" id="PTHR21183:SF18">
    <property type="entry name" value="LARGE RIBOSOMAL SUBUNIT PROTEIN UL29M"/>
    <property type="match status" value="1"/>
</dbReference>
<evidence type="ECO:0000256" key="1">
    <source>
        <dbReference type="ARBA" id="ARBA00004173"/>
    </source>
</evidence>
<keyword evidence="4" id="KW-0496">Mitochondrion</keyword>
<keyword evidence="3 9" id="KW-0689">Ribosomal protein</keyword>
<gene>
    <name evidence="9" type="ORF">BJ878DRAFT_537531</name>
</gene>
<reference evidence="9" key="1">
    <citation type="journal article" date="2021" name="IMA Fungus">
        <title>Genomic characterization of three marine fungi, including Emericellopsis atlantica sp. nov. with signatures of a generalist lifestyle and marine biomass degradation.</title>
        <authorList>
            <person name="Hagestad O.C."/>
            <person name="Hou L."/>
            <person name="Andersen J.H."/>
            <person name="Hansen E.H."/>
            <person name="Altermark B."/>
            <person name="Li C."/>
            <person name="Kuhnert E."/>
            <person name="Cox R.J."/>
            <person name="Crous P.W."/>
            <person name="Spatafora J.W."/>
            <person name="Lail K."/>
            <person name="Amirebrahimi M."/>
            <person name="Lipzen A."/>
            <person name="Pangilinan J."/>
            <person name="Andreopoulos W."/>
            <person name="Hayes R.D."/>
            <person name="Ng V."/>
            <person name="Grigoriev I.V."/>
            <person name="Jackson S.A."/>
            <person name="Sutton T.D.S."/>
            <person name="Dobson A.D.W."/>
            <person name="Rama T."/>
        </authorList>
    </citation>
    <scope>NUCLEOTIDE SEQUENCE</scope>
    <source>
        <strain evidence="9">TRa3180A</strain>
    </source>
</reference>